<dbReference type="PANTHER" id="PTHR33215">
    <property type="entry name" value="PROTEIN DISTAL ANTENNA"/>
    <property type="match status" value="1"/>
</dbReference>
<dbReference type="PANTHER" id="PTHR33215:SF13">
    <property type="entry name" value="PROTEIN DISTAL ANTENNA"/>
    <property type="match status" value="1"/>
</dbReference>
<dbReference type="GO" id="GO:0004803">
    <property type="term" value="F:transposase activity"/>
    <property type="evidence" value="ECO:0007669"/>
    <property type="project" value="InterPro"/>
</dbReference>
<dbReference type="GO" id="GO:0006313">
    <property type="term" value="P:DNA transposition"/>
    <property type="evidence" value="ECO:0007669"/>
    <property type="project" value="InterPro"/>
</dbReference>
<gene>
    <name evidence="2" type="ORF">COA96_16210</name>
</gene>
<dbReference type="Pfam" id="PF01527">
    <property type="entry name" value="HTH_Tnp_1"/>
    <property type="match status" value="1"/>
</dbReference>
<evidence type="ECO:0000256" key="1">
    <source>
        <dbReference type="ARBA" id="ARBA00009964"/>
    </source>
</evidence>
<dbReference type="InterPro" id="IPR051839">
    <property type="entry name" value="RD_transcriptional_regulator"/>
</dbReference>
<dbReference type="InterPro" id="IPR009057">
    <property type="entry name" value="Homeodomain-like_sf"/>
</dbReference>
<evidence type="ECO:0000313" key="2">
    <source>
        <dbReference type="EMBL" id="PCJ19462.1"/>
    </source>
</evidence>
<proteinExistence type="inferred from homology"/>
<evidence type="ECO:0000313" key="3">
    <source>
        <dbReference type="Proteomes" id="UP000218327"/>
    </source>
</evidence>
<comment type="caution">
    <text evidence="2">The sequence shown here is derived from an EMBL/GenBank/DDBJ whole genome shotgun (WGS) entry which is preliminary data.</text>
</comment>
<dbReference type="AlphaFoldDB" id="A0A2A5AJH0"/>
<dbReference type="Gene3D" id="1.10.10.60">
    <property type="entry name" value="Homeodomain-like"/>
    <property type="match status" value="1"/>
</dbReference>
<name>A0A2A5AJH0_9GAMM</name>
<dbReference type="Proteomes" id="UP000218327">
    <property type="component" value="Unassembled WGS sequence"/>
</dbReference>
<reference evidence="3" key="1">
    <citation type="submission" date="2017-08" db="EMBL/GenBank/DDBJ databases">
        <title>A dynamic microbial community with high functional redundancy inhabits the cold, oxic subseafloor aquifer.</title>
        <authorList>
            <person name="Tully B.J."/>
            <person name="Wheat C.G."/>
            <person name="Glazer B.T."/>
            <person name="Huber J.A."/>
        </authorList>
    </citation>
    <scope>NUCLEOTIDE SEQUENCE [LARGE SCALE GENOMIC DNA]</scope>
</reference>
<protein>
    <recommendedName>
        <fullName evidence="4">Transposase</fullName>
    </recommendedName>
</protein>
<accession>A0A2A5AJH0</accession>
<dbReference type="SUPFAM" id="SSF46689">
    <property type="entry name" value="Homeodomain-like"/>
    <property type="match status" value="1"/>
</dbReference>
<organism evidence="2 3">
    <name type="scientific">SAR86 cluster bacterium</name>
    <dbReference type="NCBI Taxonomy" id="2030880"/>
    <lineage>
        <taxon>Bacteria</taxon>
        <taxon>Pseudomonadati</taxon>
        <taxon>Pseudomonadota</taxon>
        <taxon>Gammaproteobacteria</taxon>
        <taxon>SAR86 cluster</taxon>
    </lineage>
</organism>
<dbReference type="EMBL" id="NVVJ01000088">
    <property type="protein sequence ID" value="PCJ19462.1"/>
    <property type="molecule type" value="Genomic_DNA"/>
</dbReference>
<sequence>MSIRKRQVFSPEFKREAVALLGKGDKNVAQLARELGVKRSHLYRWKEELDVHGRQAFPGQGKRNPQTSINETVRLRAENRRLQEENEILKKAAIYFAKELE</sequence>
<comment type="similarity">
    <text evidence="1">Belongs to the transposase 8 family.</text>
</comment>
<dbReference type="InterPro" id="IPR002514">
    <property type="entry name" value="Transposase_8"/>
</dbReference>
<evidence type="ECO:0008006" key="4">
    <source>
        <dbReference type="Google" id="ProtNLM"/>
    </source>
</evidence>
<dbReference type="GO" id="GO:0003677">
    <property type="term" value="F:DNA binding"/>
    <property type="evidence" value="ECO:0007669"/>
    <property type="project" value="InterPro"/>
</dbReference>